<dbReference type="EMBL" id="BK014828">
    <property type="protein sequence ID" value="DAD77598.1"/>
    <property type="molecule type" value="Genomic_DNA"/>
</dbReference>
<dbReference type="InterPro" id="IPR006944">
    <property type="entry name" value="Phage/GTA_portal"/>
</dbReference>
<evidence type="ECO:0000256" key="4">
    <source>
        <dbReference type="SAM" id="MobiDB-lite"/>
    </source>
</evidence>
<reference evidence="5" key="1">
    <citation type="journal article" date="2021" name="Proc. Natl. Acad. Sci. U.S.A.">
        <title>A Catalog of Tens of Thousands of Viruses from Human Metagenomes Reveals Hidden Associations with Chronic Diseases.</title>
        <authorList>
            <person name="Tisza M.J."/>
            <person name="Buck C.B."/>
        </authorList>
    </citation>
    <scope>NUCLEOTIDE SEQUENCE</scope>
    <source>
        <strain evidence="5">CtQyg71</strain>
    </source>
</reference>
<evidence type="ECO:0000256" key="2">
    <source>
        <dbReference type="ARBA" id="ARBA00023009"/>
    </source>
</evidence>
<accession>A0A8S5M5V4</accession>
<sequence>MDLSFGSRLRRAWNVFRNRDPMTDMSWQLGYGDSRRADRVVLSSNNEKTIVNAIYNRIALDVASLKFRHVRLDENERFKEEIDSGLNEIFKTEANLDQSGRAFIHDVALSMIDEGVVASCPVETSEDPEVSSSYDIYQMRVGPIVEWYPQYVKVRLYNSFTGKHQDMTFRKKDVAVLENPFYAVMNAPNSTLQRLIRKLRLLDVIDEQAGSGKLDLIIQLPYTIRSEARQQQAEIRRKSVEEQLAGNKLGIAYIDSTEKVIQLNRSVENNLLKQVEYLTSILYSQLGLNQGILDGTADEQAMLNYQNRVIEPLASTITDEFKRKFLTKTARSQGQAIMFFAEPFRMTPVSQLADIADKFTRNEILTSNEVRQYIGIKPSNDPKADELRNSNLNHPDENENQQTDPPPQRRGSQTESNERR</sequence>
<keyword evidence="2" id="KW-1171">Viral genome ejection through host cell envelope</keyword>
<feature type="compositionally biased region" description="Polar residues" evidence="4">
    <location>
        <begin position="410"/>
        <end position="420"/>
    </location>
</feature>
<evidence type="ECO:0000256" key="1">
    <source>
        <dbReference type="ARBA" id="ARBA00022950"/>
    </source>
</evidence>
<feature type="region of interest" description="Disordered" evidence="4">
    <location>
        <begin position="375"/>
        <end position="420"/>
    </location>
</feature>
<evidence type="ECO:0000313" key="5">
    <source>
        <dbReference type="EMBL" id="DAD77598.1"/>
    </source>
</evidence>
<evidence type="ECO:0000256" key="3">
    <source>
        <dbReference type="ARBA" id="ARBA00023219"/>
    </source>
</evidence>
<keyword evidence="1" id="KW-0118">Viral capsid assembly</keyword>
<name>A0A8S5M5V4_9CAUD</name>
<proteinExistence type="predicted"/>
<organism evidence="5">
    <name type="scientific">Siphoviridae sp. ctQyg71</name>
    <dbReference type="NCBI Taxonomy" id="2826330"/>
    <lineage>
        <taxon>Viruses</taxon>
        <taxon>Duplodnaviria</taxon>
        <taxon>Heunggongvirae</taxon>
        <taxon>Uroviricota</taxon>
        <taxon>Caudoviricetes</taxon>
    </lineage>
</organism>
<keyword evidence="2" id="KW-1162">Viral penetration into host cytoplasm</keyword>
<protein>
    <submittedName>
        <fullName evidence="5">Portal protein</fullName>
    </submittedName>
</protein>
<dbReference type="Pfam" id="PF04860">
    <property type="entry name" value="Phage_portal"/>
    <property type="match status" value="1"/>
</dbReference>
<keyword evidence="1" id="KW-1188">Viral release from host cell</keyword>
<keyword evidence="2" id="KW-1160">Virus entry into host cell</keyword>
<keyword evidence="3" id="KW-0231">Viral genome packaging</keyword>